<dbReference type="HOGENOM" id="CLU_3399852_0_0_1"/>
<reference evidence="1" key="2">
    <citation type="submission" date="2015-06" db="UniProtKB">
        <authorList>
            <consortium name="EnsemblMetazoa"/>
        </authorList>
    </citation>
    <scope>IDENTIFICATION</scope>
</reference>
<reference evidence="2" key="1">
    <citation type="submission" date="2011-08" db="EMBL/GenBank/DDBJ databases">
        <authorList>
            <person name="Rombauts S."/>
        </authorList>
    </citation>
    <scope>NUCLEOTIDE SEQUENCE</scope>
    <source>
        <strain evidence="2">London</strain>
    </source>
</reference>
<dbReference type="Proteomes" id="UP000015104">
    <property type="component" value="Unassembled WGS sequence"/>
</dbReference>
<name>T1JXN5_TETUR</name>
<proteinExistence type="predicted"/>
<accession>T1JXN5</accession>
<evidence type="ECO:0000313" key="2">
    <source>
        <dbReference type="Proteomes" id="UP000015104"/>
    </source>
</evidence>
<dbReference type="EnsemblMetazoa" id="tetur02g12660.1">
    <property type="protein sequence ID" value="tetur02g12660.1"/>
    <property type="gene ID" value="tetur02g12660"/>
</dbReference>
<protein>
    <submittedName>
        <fullName evidence="1">Uncharacterized protein</fullName>
    </submittedName>
</protein>
<sequence>MKLAQIFEKVDILIKSVNLTWKTGAKMSYFM</sequence>
<dbReference type="AlphaFoldDB" id="T1JXN5"/>
<keyword evidence="2" id="KW-1185">Reference proteome</keyword>
<organism evidence="1 2">
    <name type="scientific">Tetranychus urticae</name>
    <name type="common">Two-spotted spider mite</name>
    <dbReference type="NCBI Taxonomy" id="32264"/>
    <lineage>
        <taxon>Eukaryota</taxon>
        <taxon>Metazoa</taxon>
        <taxon>Ecdysozoa</taxon>
        <taxon>Arthropoda</taxon>
        <taxon>Chelicerata</taxon>
        <taxon>Arachnida</taxon>
        <taxon>Acari</taxon>
        <taxon>Acariformes</taxon>
        <taxon>Trombidiformes</taxon>
        <taxon>Prostigmata</taxon>
        <taxon>Eleutherengona</taxon>
        <taxon>Raphignathae</taxon>
        <taxon>Tetranychoidea</taxon>
        <taxon>Tetranychidae</taxon>
        <taxon>Tetranychus</taxon>
    </lineage>
</organism>
<evidence type="ECO:0000313" key="1">
    <source>
        <dbReference type="EnsemblMetazoa" id="tetur02g12660.1"/>
    </source>
</evidence>
<dbReference type="EMBL" id="CAEY01000832">
    <property type="status" value="NOT_ANNOTATED_CDS"/>
    <property type="molecule type" value="Genomic_DNA"/>
</dbReference>